<dbReference type="Proteomes" id="UP000326799">
    <property type="component" value="Unassembled WGS sequence"/>
</dbReference>
<keyword evidence="2" id="KW-1185">Reference proteome</keyword>
<sequence>MARDFHQRVNLRMGNIYATIDESYIANSTGPTKDFSNAEQYGDFATPQKHIVATMCQNDETTSTIHFRDAPRSWKVSAGTGPAKSTHIYRFTINDENRDSSDSGKMILQWERRGKKNMSAGSPDAEQFVLLLIDRGARRKSRIATVTPDGLEMFVRKPSVLETLQVCFDLTEPVVYTRVQDPYEALEMWFYMQTLTLGAWVPYQEGWLNKSREN</sequence>
<protein>
    <submittedName>
        <fullName evidence="1">Uncharacterized protein</fullName>
    </submittedName>
</protein>
<gene>
    <name evidence="1" type="ORF">BDV33DRAFT_205526</name>
</gene>
<name>A0A5N6EN56_9EURO</name>
<dbReference type="EMBL" id="ML733451">
    <property type="protein sequence ID" value="KAB8218323.1"/>
    <property type="molecule type" value="Genomic_DNA"/>
</dbReference>
<reference evidence="1 2" key="1">
    <citation type="submission" date="2019-04" db="EMBL/GenBank/DDBJ databases">
        <title>Fungal friends and foes A comparative genomics study of 23 Aspergillus species from section Flavi.</title>
        <authorList>
            <consortium name="DOE Joint Genome Institute"/>
            <person name="Kjaerbolling I."/>
            <person name="Vesth T.C."/>
            <person name="Frisvad J.C."/>
            <person name="Nybo J.L."/>
            <person name="Theobald S."/>
            <person name="Kildgaard S."/>
            <person name="Petersen T.I."/>
            <person name="Kuo A."/>
            <person name="Sato A."/>
            <person name="Lyhne E.K."/>
            <person name="Kogle M.E."/>
            <person name="Wiebenga A."/>
            <person name="Kun R.S."/>
            <person name="Lubbers R.J."/>
            <person name="Makela M.R."/>
            <person name="Barry K."/>
            <person name="Chovatia M."/>
            <person name="Clum A."/>
            <person name="Daum C."/>
            <person name="Haridas S."/>
            <person name="He G."/>
            <person name="LaButti K."/>
            <person name="Lipzen A."/>
            <person name="Mondo S."/>
            <person name="Pangilinan J."/>
            <person name="Riley R."/>
            <person name="Salamov A."/>
            <person name="Simmons B.A."/>
            <person name="Magnuson J.K."/>
            <person name="Henrissat B."/>
            <person name="Mortensen U.H."/>
            <person name="Larsen T.O."/>
            <person name="De vries R.P."/>
            <person name="Grigoriev I.V."/>
            <person name="Machida M."/>
            <person name="Baker S.E."/>
            <person name="Andersen M.R."/>
        </authorList>
    </citation>
    <scope>NUCLEOTIDE SEQUENCE [LARGE SCALE GENOMIC DNA]</scope>
    <source>
        <strain evidence="1 2">CBS 126849</strain>
    </source>
</reference>
<evidence type="ECO:0000313" key="1">
    <source>
        <dbReference type="EMBL" id="KAB8218323.1"/>
    </source>
</evidence>
<evidence type="ECO:0000313" key="2">
    <source>
        <dbReference type="Proteomes" id="UP000326799"/>
    </source>
</evidence>
<organism evidence="1 2">
    <name type="scientific">Aspergillus novoparasiticus</name>
    <dbReference type="NCBI Taxonomy" id="986946"/>
    <lineage>
        <taxon>Eukaryota</taxon>
        <taxon>Fungi</taxon>
        <taxon>Dikarya</taxon>
        <taxon>Ascomycota</taxon>
        <taxon>Pezizomycotina</taxon>
        <taxon>Eurotiomycetes</taxon>
        <taxon>Eurotiomycetidae</taxon>
        <taxon>Eurotiales</taxon>
        <taxon>Aspergillaceae</taxon>
        <taxon>Aspergillus</taxon>
        <taxon>Aspergillus subgen. Circumdati</taxon>
    </lineage>
</organism>
<accession>A0A5N6EN56</accession>
<proteinExistence type="predicted"/>
<dbReference type="AlphaFoldDB" id="A0A5N6EN56"/>